<evidence type="ECO:0000256" key="1">
    <source>
        <dbReference type="SAM" id="MobiDB-lite"/>
    </source>
</evidence>
<feature type="compositionally biased region" description="Low complexity" evidence="1">
    <location>
        <begin position="85"/>
        <end position="117"/>
    </location>
</feature>
<dbReference type="EMBL" id="PDNW01000002">
    <property type="protein sequence ID" value="PLC51310.1"/>
    <property type="molecule type" value="Genomic_DNA"/>
</dbReference>
<dbReference type="Gene3D" id="2.30.30.240">
    <property type="entry name" value="PRC-barrel domain"/>
    <property type="match status" value="1"/>
</dbReference>
<evidence type="ECO:0000313" key="3">
    <source>
        <dbReference type="EMBL" id="PLC51310.1"/>
    </source>
</evidence>
<dbReference type="PANTHER" id="PTHR36505:SF1">
    <property type="entry name" value="BLR1072 PROTEIN"/>
    <property type="match status" value="1"/>
</dbReference>
<feature type="region of interest" description="Disordered" evidence="1">
    <location>
        <begin position="63"/>
        <end position="125"/>
    </location>
</feature>
<dbReference type="SUPFAM" id="SSF50346">
    <property type="entry name" value="PRC-barrel domain"/>
    <property type="match status" value="1"/>
</dbReference>
<gene>
    <name evidence="3" type="ORF">CR159_03535</name>
</gene>
<evidence type="ECO:0000313" key="4">
    <source>
        <dbReference type="Proteomes" id="UP000234190"/>
    </source>
</evidence>
<dbReference type="Proteomes" id="UP000234190">
    <property type="component" value="Unassembled WGS sequence"/>
</dbReference>
<sequence>MMKLTASSPQQLPCPDKYCGSGMLFAVSEYLYNFKGNTMKRLFAIAACSVPFLMLPAVHAQTTPAADSGSSTTGGPAAPAPSTPPASSTPSGVTPTAPESSTAPATGMGATGAPDTAETTQAISGWSVKQKIMGKDVHNENDEKVGEITDVILADDGKAVYYVIGAGGFLGMGAHDVAIPFEKVTQGDDKLTLTGYTKDQLKALPKVEVAK</sequence>
<dbReference type="PANTHER" id="PTHR36505">
    <property type="entry name" value="BLR1072 PROTEIN"/>
    <property type="match status" value="1"/>
</dbReference>
<protein>
    <submittedName>
        <fullName evidence="3">Photosystem reaction center subunit H</fullName>
    </submittedName>
</protein>
<reference evidence="3 4" key="1">
    <citation type="submission" date="2017-10" db="EMBL/GenBank/DDBJ databases">
        <title>Two draft genome sequences of Pusillimonas sp. strains isolated from a nitrate- and radionuclide-contaminated groundwater in Russia.</title>
        <authorList>
            <person name="Grouzdev D.S."/>
            <person name="Tourova T.P."/>
            <person name="Goeva M.A."/>
            <person name="Babich T.L."/>
            <person name="Sokolova D.S."/>
            <person name="Abdullin R."/>
            <person name="Poltaraus A.B."/>
            <person name="Toshchakov S.V."/>
            <person name="Nazina T.N."/>
        </authorList>
    </citation>
    <scope>NUCLEOTIDE SEQUENCE [LARGE SCALE GENOMIC DNA]</scope>
    <source>
        <strain evidence="3 4">JR1/69-3-13</strain>
    </source>
</reference>
<dbReference type="InterPro" id="IPR027275">
    <property type="entry name" value="PRC-brl_dom"/>
</dbReference>
<dbReference type="Pfam" id="PF05239">
    <property type="entry name" value="PRC"/>
    <property type="match status" value="1"/>
</dbReference>
<feature type="compositionally biased region" description="Low complexity" evidence="1">
    <location>
        <begin position="63"/>
        <end position="77"/>
    </location>
</feature>
<name>A0A2N4U8H1_9BURK</name>
<dbReference type="AlphaFoldDB" id="A0A2N4U8H1"/>
<feature type="domain" description="PRC-barrel" evidence="2">
    <location>
        <begin position="132"/>
        <end position="196"/>
    </location>
</feature>
<dbReference type="InterPro" id="IPR011033">
    <property type="entry name" value="PRC_barrel-like_sf"/>
</dbReference>
<organism evidence="3 4">
    <name type="scientific">Pollutimonas subterranea</name>
    <dbReference type="NCBI Taxonomy" id="2045210"/>
    <lineage>
        <taxon>Bacteria</taxon>
        <taxon>Pseudomonadati</taxon>
        <taxon>Pseudomonadota</taxon>
        <taxon>Betaproteobacteria</taxon>
        <taxon>Burkholderiales</taxon>
        <taxon>Alcaligenaceae</taxon>
        <taxon>Pollutimonas</taxon>
    </lineage>
</organism>
<keyword evidence="4" id="KW-1185">Reference proteome</keyword>
<accession>A0A2N4U8H1</accession>
<comment type="caution">
    <text evidence="3">The sequence shown here is derived from an EMBL/GenBank/DDBJ whole genome shotgun (WGS) entry which is preliminary data.</text>
</comment>
<proteinExistence type="predicted"/>
<evidence type="ECO:0000259" key="2">
    <source>
        <dbReference type="Pfam" id="PF05239"/>
    </source>
</evidence>